<dbReference type="InterPro" id="IPR052442">
    <property type="entry name" value="Env_Response_Regulator"/>
</dbReference>
<keyword evidence="5" id="KW-0804">Transcription</keyword>
<proteinExistence type="predicted"/>
<feature type="compositionally biased region" description="Polar residues" evidence="9">
    <location>
        <begin position="80"/>
        <end position="97"/>
    </location>
</feature>
<dbReference type="Pfam" id="PF00439">
    <property type="entry name" value="Bromodomain"/>
    <property type="match status" value="1"/>
</dbReference>
<accession>A0A660KNM4</accession>
<dbReference type="OrthoDB" id="21449at2759"/>
<gene>
    <name evidence="11" type="ORF">FH972_010551</name>
</gene>
<evidence type="ECO:0000313" key="11">
    <source>
        <dbReference type="EMBL" id="KAE8038003.1"/>
    </source>
</evidence>
<evidence type="ECO:0000256" key="5">
    <source>
        <dbReference type="ARBA" id="ARBA00023163"/>
    </source>
</evidence>
<feature type="compositionally biased region" description="Basic and acidic residues" evidence="9">
    <location>
        <begin position="98"/>
        <end position="108"/>
    </location>
</feature>
<dbReference type="EMBL" id="CM017324">
    <property type="protein sequence ID" value="KAE8038003.1"/>
    <property type="molecule type" value="Genomic_DNA"/>
</dbReference>
<dbReference type="InterPro" id="IPR001487">
    <property type="entry name" value="Bromodomain"/>
</dbReference>
<evidence type="ECO:0000256" key="4">
    <source>
        <dbReference type="ARBA" id="ARBA00023117"/>
    </source>
</evidence>
<evidence type="ECO:0000256" key="9">
    <source>
        <dbReference type="SAM" id="MobiDB-lite"/>
    </source>
</evidence>
<feature type="coiled-coil region" evidence="8">
    <location>
        <begin position="463"/>
        <end position="517"/>
    </location>
</feature>
<name>A0A660KNM4_9ROSI</name>
<keyword evidence="6" id="KW-0539">Nucleus</keyword>
<dbReference type="PANTHER" id="PTHR46136">
    <property type="entry name" value="TRANSCRIPTION FACTOR GTE8"/>
    <property type="match status" value="1"/>
</dbReference>
<evidence type="ECO:0000256" key="6">
    <source>
        <dbReference type="ARBA" id="ARBA00023242"/>
    </source>
</evidence>
<dbReference type="SUPFAM" id="SSF47370">
    <property type="entry name" value="Bromodomain"/>
    <property type="match status" value="1"/>
</dbReference>
<dbReference type="PRINTS" id="PR00503">
    <property type="entry name" value="BROMODOMAIN"/>
</dbReference>
<dbReference type="InterPro" id="IPR036427">
    <property type="entry name" value="Bromodomain-like_sf"/>
</dbReference>
<reference evidence="11 12" key="1">
    <citation type="submission" date="2019-06" db="EMBL/GenBank/DDBJ databases">
        <title>A chromosomal-level reference genome of Carpinus fangiana (Coryloideae, Betulaceae).</title>
        <authorList>
            <person name="Yang X."/>
            <person name="Wang Z."/>
            <person name="Zhang L."/>
            <person name="Hao G."/>
            <person name="Liu J."/>
            <person name="Yang Y."/>
        </authorList>
    </citation>
    <scope>NUCLEOTIDE SEQUENCE [LARGE SCALE GENOMIC DNA]</scope>
    <source>
        <strain evidence="11">Cfa_2016G</strain>
        <tissue evidence="11">Leaf</tissue>
    </source>
</reference>
<dbReference type="Gene3D" id="1.20.920.10">
    <property type="entry name" value="Bromodomain-like"/>
    <property type="match status" value="1"/>
</dbReference>
<dbReference type="AlphaFoldDB" id="A0A660KNM4"/>
<keyword evidence="2" id="KW-0805">Transcription regulation</keyword>
<dbReference type="PANTHER" id="PTHR46136:SF19">
    <property type="entry name" value="TRANSCRIPTION FACTOR GTE12"/>
    <property type="match status" value="1"/>
</dbReference>
<feature type="region of interest" description="Disordered" evidence="9">
    <location>
        <begin position="60"/>
        <end position="110"/>
    </location>
</feature>
<dbReference type="CDD" id="cd05506">
    <property type="entry name" value="Bromo_plant1"/>
    <property type="match status" value="1"/>
</dbReference>
<dbReference type="GO" id="GO:0005634">
    <property type="term" value="C:nucleus"/>
    <property type="evidence" value="ECO:0007669"/>
    <property type="project" value="UniProtKB-SubCell"/>
</dbReference>
<evidence type="ECO:0000256" key="3">
    <source>
        <dbReference type="ARBA" id="ARBA00023054"/>
    </source>
</evidence>
<evidence type="ECO:0000256" key="2">
    <source>
        <dbReference type="ARBA" id="ARBA00023015"/>
    </source>
</evidence>
<dbReference type="PROSITE" id="PS50014">
    <property type="entry name" value="BROMODOMAIN_2"/>
    <property type="match status" value="1"/>
</dbReference>
<feature type="domain" description="Bromo" evidence="10">
    <location>
        <begin position="122"/>
        <end position="194"/>
    </location>
</feature>
<evidence type="ECO:0000259" key="10">
    <source>
        <dbReference type="PROSITE" id="PS50014"/>
    </source>
</evidence>
<protein>
    <recommendedName>
        <fullName evidence="10">Bromo domain-containing protein</fullName>
    </recommendedName>
</protein>
<evidence type="ECO:0000256" key="7">
    <source>
        <dbReference type="PROSITE-ProRule" id="PRU00035"/>
    </source>
</evidence>
<dbReference type="Proteomes" id="UP000327013">
    <property type="component" value="Chromosome 4"/>
</dbReference>
<sequence length="576" mass="64294">MIAAETIVSNKNFMLKFSKKRIEAAPGTGSFEHGQRVSFVDEQNHNSFVNASNQSEMKKMHNSVSCPGGGKKLDPEYVKSKSSMPGSNKRGPQQMTECQREKRQKMDRSATSQCSTILKKLMSHPAGWVFNQPVDPVALNIPDYFSVIKNPMDLGTIKSKLVKNKYFGTEEFEADIRLTFSNAMIYNPPDNSVHKMAVELNNIFETRWKAFEEKWNHESLKVGQGKLLNGRVKETNDTKQNVDKAPPSHNILLLKRSVPSVEKVTRSSDGRDVELAKTARNCTRKPSGKDFQKGVDSGSRHACGSVNAKVPLSPIARKCGRCGDITCQCRPPCDSTHASSSDLSSERSLGRDHRVCGVDASLQDCQAKSMSVSQMRKTGPDSDGGVSAFDDENACLTSQTILSTTDAASQGGCPDFDVQLSPKKALRVAMLKSRYAETILKAQEKTLLDNGNKADPLKMQQEKERLERRQREERAKIEAQIRVAEAASRMKEELDLKQKREREREAARAAVHKVEKTVDLEENLWIQKELDMLLGCSLSHTRTLLEQLGLFIKVESMEDDYEVNLNVDGEEGEIFS</sequence>
<dbReference type="SMART" id="SM00297">
    <property type="entry name" value="BROMO"/>
    <property type="match status" value="1"/>
</dbReference>
<evidence type="ECO:0000256" key="8">
    <source>
        <dbReference type="SAM" id="Coils"/>
    </source>
</evidence>
<evidence type="ECO:0000256" key="1">
    <source>
        <dbReference type="ARBA" id="ARBA00004123"/>
    </source>
</evidence>
<comment type="subcellular location">
    <subcellularLocation>
        <location evidence="1">Nucleus</location>
    </subcellularLocation>
</comment>
<keyword evidence="4 7" id="KW-0103">Bromodomain</keyword>
<organism evidence="11 12">
    <name type="scientific">Carpinus fangiana</name>
    <dbReference type="NCBI Taxonomy" id="176857"/>
    <lineage>
        <taxon>Eukaryota</taxon>
        <taxon>Viridiplantae</taxon>
        <taxon>Streptophyta</taxon>
        <taxon>Embryophyta</taxon>
        <taxon>Tracheophyta</taxon>
        <taxon>Spermatophyta</taxon>
        <taxon>Magnoliopsida</taxon>
        <taxon>eudicotyledons</taxon>
        <taxon>Gunneridae</taxon>
        <taxon>Pentapetalae</taxon>
        <taxon>rosids</taxon>
        <taxon>fabids</taxon>
        <taxon>Fagales</taxon>
        <taxon>Betulaceae</taxon>
        <taxon>Carpinus</taxon>
    </lineage>
</organism>
<dbReference type="InterPro" id="IPR037377">
    <property type="entry name" value="GTE_bromo"/>
</dbReference>
<keyword evidence="3 8" id="KW-0175">Coiled coil</keyword>
<evidence type="ECO:0000313" key="12">
    <source>
        <dbReference type="Proteomes" id="UP000327013"/>
    </source>
</evidence>
<keyword evidence="12" id="KW-1185">Reference proteome</keyword>